<dbReference type="FunFam" id="3.90.230.10:FF:000004">
    <property type="entry name" value="xaa-Pro aminopeptidase 1 isoform X1"/>
    <property type="match status" value="1"/>
</dbReference>
<dbReference type="PANTHER" id="PTHR43763:SF6">
    <property type="entry name" value="XAA-PRO AMINOPEPTIDASE 1"/>
    <property type="match status" value="1"/>
</dbReference>
<evidence type="ECO:0000313" key="9">
    <source>
        <dbReference type="Proteomes" id="UP000215902"/>
    </source>
</evidence>
<dbReference type="Proteomes" id="UP000215902">
    <property type="component" value="Unassembled WGS sequence"/>
</dbReference>
<dbReference type="FunFam" id="3.40.350.10:FF:000003">
    <property type="entry name" value="Xaa-pro aminopeptidase P"/>
    <property type="match status" value="1"/>
</dbReference>
<dbReference type="InterPro" id="IPR033740">
    <property type="entry name" value="Pept_M24B"/>
</dbReference>
<comment type="similarity">
    <text evidence="1 4">Belongs to the peptidase M24B family.</text>
</comment>
<proteinExistence type="inferred from homology"/>
<organism evidence="8 9">
    <name type="scientific">Macrostomum lignano</name>
    <dbReference type="NCBI Taxonomy" id="282301"/>
    <lineage>
        <taxon>Eukaryota</taxon>
        <taxon>Metazoa</taxon>
        <taxon>Spiralia</taxon>
        <taxon>Lophotrochozoa</taxon>
        <taxon>Platyhelminthes</taxon>
        <taxon>Rhabditophora</taxon>
        <taxon>Macrostomorpha</taxon>
        <taxon>Macrostomida</taxon>
        <taxon>Macrostomidae</taxon>
        <taxon>Macrostomum</taxon>
    </lineage>
</organism>
<evidence type="ECO:0000256" key="4">
    <source>
        <dbReference type="RuleBase" id="RU000590"/>
    </source>
</evidence>
<reference evidence="8 9" key="1">
    <citation type="submission" date="2017-06" db="EMBL/GenBank/DDBJ databases">
        <title>A platform for efficient transgenesis in Macrostomum lignano, a flatworm model organism for stem cell research.</title>
        <authorList>
            <person name="Berezikov E."/>
        </authorList>
    </citation>
    <scope>NUCLEOTIDE SEQUENCE [LARGE SCALE GENOMIC DNA]</scope>
    <source>
        <strain evidence="8">DV1</strain>
        <tissue evidence="8">Whole organism</tissue>
    </source>
</reference>
<feature type="domain" description="Peptidase M24" evidence="5">
    <location>
        <begin position="320"/>
        <end position="537"/>
    </location>
</feature>
<dbReference type="CDD" id="cd01085">
    <property type="entry name" value="APP"/>
    <property type="match status" value="1"/>
</dbReference>
<dbReference type="Pfam" id="PF01321">
    <property type="entry name" value="Creatinase_N"/>
    <property type="match status" value="1"/>
</dbReference>
<evidence type="ECO:0000259" key="5">
    <source>
        <dbReference type="Pfam" id="PF00557"/>
    </source>
</evidence>
<dbReference type="InterPro" id="IPR001131">
    <property type="entry name" value="Peptidase_M24B_aminopep-P_CS"/>
</dbReference>
<dbReference type="Pfam" id="PF16188">
    <property type="entry name" value="Peptidase_M24_C"/>
    <property type="match status" value="1"/>
</dbReference>
<evidence type="ECO:0000259" key="6">
    <source>
        <dbReference type="Pfam" id="PF01321"/>
    </source>
</evidence>
<feature type="domain" description="Peptidase M24 C-terminal" evidence="7">
    <location>
        <begin position="551"/>
        <end position="615"/>
    </location>
</feature>
<evidence type="ECO:0000256" key="1">
    <source>
        <dbReference type="ARBA" id="ARBA00008766"/>
    </source>
</evidence>
<dbReference type="PANTHER" id="PTHR43763">
    <property type="entry name" value="XAA-PRO AMINOPEPTIDASE 1"/>
    <property type="match status" value="1"/>
</dbReference>
<dbReference type="InterPro" id="IPR036005">
    <property type="entry name" value="Creatinase/aminopeptidase-like"/>
</dbReference>
<dbReference type="AlphaFoldDB" id="A0A267G3M6"/>
<dbReference type="GO" id="GO:0005737">
    <property type="term" value="C:cytoplasm"/>
    <property type="evidence" value="ECO:0007669"/>
    <property type="project" value="UniProtKB-ARBA"/>
</dbReference>
<comment type="caution">
    <text evidence="8">The sequence shown here is derived from an EMBL/GenBank/DDBJ whole genome shotgun (WGS) entry which is preliminary data.</text>
</comment>
<sequence>KNCCQFEMKRCTADILKALRQLMSRHQLNAYLVPSEDAHMSEYVADCDKRRAQLTGFTGSAGTALVTESEALMWTDGRYFLQAEQQMDSNWTLMRALAKDVPTLTEYLANRGFARVGFDPTTLPFGRFIEMRDSLAAGGTELVGLPDNLVDAAWTVRPERPLGRRLFLLTAEEAGAGPAEKLALLRQEMQKCKAGLLILSALDDVAWLFNYRAVGVIPMSPVLFAYAAVTPDSAHLFADLHESALAEFKQHVAETGVQLHAYAKFQSELEKLVAGSSGRVWLDHRASAAVGLPVPKARVYTANSPASVLKAVKYAPERAGMARAHVLDAVALCRYLHWLELQLAAGSPVTELSGSNQLDQLRSEMEGFVEISFETISGSGSNGAIIHYRVTPETDRPIVPDEAYLVDSGGHYRCGTTDVTRTVFYGAAPGAQLKRHYTLVLRGHIALSRLTFPENVLGSRLDTHARAALWTAGLEFQHGTGHGVGVFLNVHEGPCAISGSRANPHEIGLKRGMIVTIEPGFYLAGQYGIRVENVVEVVPQPGIAEGFDGLQFLTFKPLTLVPISTKLLDRSQLANEDVAWLNNYHAEVRQVVGDELKKRGFAETYEWLVRETEPI</sequence>
<name>A0A267G3M6_9PLAT</name>
<dbReference type="InterPro" id="IPR000587">
    <property type="entry name" value="Creatinase_N"/>
</dbReference>
<protein>
    <submittedName>
        <fullName evidence="8">Uncharacterized protein</fullName>
    </submittedName>
</protein>
<dbReference type="PROSITE" id="PS00491">
    <property type="entry name" value="PROLINE_PEPTIDASE"/>
    <property type="match status" value="1"/>
</dbReference>
<dbReference type="InterPro" id="IPR032416">
    <property type="entry name" value="Peptidase_M24_C"/>
</dbReference>
<dbReference type="SUPFAM" id="SSF55920">
    <property type="entry name" value="Creatinase/aminopeptidase"/>
    <property type="match status" value="1"/>
</dbReference>
<dbReference type="InterPro" id="IPR000994">
    <property type="entry name" value="Pept_M24"/>
</dbReference>
<dbReference type="Gene3D" id="3.40.350.10">
    <property type="entry name" value="Creatinase/prolidase N-terminal domain"/>
    <property type="match status" value="2"/>
</dbReference>
<dbReference type="GO" id="GO:0070006">
    <property type="term" value="F:metalloaminopeptidase activity"/>
    <property type="evidence" value="ECO:0007669"/>
    <property type="project" value="InterPro"/>
</dbReference>
<keyword evidence="9" id="KW-1185">Reference proteome</keyword>
<dbReference type="InterPro" id="IPR050422">
    <property type="entry name" value="X-Pro_aminopeptidase_P"/>
</dbReference>
<dbReference type="OrthoDB" id="9995434at2759"/>
<feature type="domain" description="Creatinase N-terminal" evidence="6">
    <location>
        <begin position="16"/>
        <end position="144"/>
    </location>
</feature>
<dbReference type="InterPro" id="IPR029149">
    <property type="entry name" value="Creatin/AminoP/Spt16_N"/>
</dbReference>
<dbReference type="Pfam" id="PF16189">
    <property type="entry name" value="Creatinase_N_2"/>
    <property type="match status" value="1"/>
</dbReference>
<evidence type="ECO:0000256" key="3">
    <source>
        <dbReference type="ARBA" id="ARBA00022801"/>
    </source>
</evidence>
<dbReference type="GO" id="GO:0046872">
    <property type="term" value="F:metal ion binding"/>
    <property type="evidence" value="ECO:0007669"/>
    <property type="project" value="UniProtKB-KW"/>
</dbReference>
<gene>
    <name evidence="8" type="ORF">BOX15_Mlig016182g1</name>
</gene>
<accession>A0A267G3M6</accession>
<evidence type="ECO:0000313" key="8">
    <source>
        <dbReference type="EMBL" id="PAA80616.1"/>
    </source>
</evidence>
<keyword evidence="2 4" id="KW-0479">Metal-binding</keyword>
<dbReference type="Pfam" id="PF00557">
    <property type="entry name" value="Peptidase_M24"/>
    <property type="match status" value="1"/>
</dbReference>
<evidence type="ECO:0000256" key="2">
    <source>
        <dbReference type="ARBA" id="ARBA00022723"/>
    </source>
</evidence>
<dbReference type="EMBL" id="NIVC01000573">
    <property type="protein sequence ID" value="PAA80616.1"/>
    <property type="molecule type" value="Genomic_DNA"/>
</dbReference>
<evidence type="ECO:0000259" key="7">
    <source>
        <dbReference type="Pfam" id="PF16188"/>
    </source>
</evidence>
<dbReference type="STRING" id="282301.A0A267G3M6"/>
<keyword evidence="3" id="KW-0378">Hydrolase</keyword>
<dbReference type="Gene3D" id="3.90.230.10">
    <property type="entry name" value="Creatinase/methionine aminopeptidase superfamily"/>
    <property type="match status" value="1"/>
</dbReference>
<dbReference type="SUPFAM" id="SSF53092">
    <property type="entry name" value="Creatinase/prolidase N-terminal domain"/>
    <property type="match status" value="1"/>
</dbReference>
<feature type="non-terminal residue" evidence="8">
    <location>
        <position position="1"/>
    </location>
</feature>